<accession>A0A1B0CLL2</accession>
<evidence type="ECO:0000313" key="2">
    <source>
        <dbReference type="EnsemblMetazoa" id="LLOJ005499-PA"/>
    </source>
</evidence>
<dbReference type="Proteomes" id="UP000092461">
    <property type="component" value="Unassembled WGS sequence"/>
</dbReference>
<organism evidence="2 3">
    <name type="scientific">Lutzomyia longipalpis</name>
    <name type="common">Sand fly</name>
    <dbReference type="NCBI Taxonomy" id="7200"/>
    <lineage>
        <taxon>Eukaryota</taxon>
        <taxon>Metazoa</taxon>
        <taxon>Ecdysozoa</taxon>
        <taxon>Arthropoda</taxon>
        <taxon>Hexapoda</taxon>
        <taxon>Insecta</taxon>
        <taxon>Pterygota</taxon>
        <taxon>Neoptera</taxon>
        <taxon>Endopterygota</taxon>
        <taxon>Diptera</taxon>
        <taxon>Nematocera</taxon>
        <taxon>Psychodoidea</taxon>
        <taxon>Psychodidae</taxon>
        <taxon>Lutzomyia</taxon>
        <taxon>Lutzomyia</taxon>
    </lineage>
</organism>
<keyword evidence="3" id="KW-1185">Reference proteome</keyword>
<dbReference type="AlphaFoldDB" id="A0A1B0CLL2"/>
<reference evidence="2" key="1">
    <citation type="submission" date="2020-05" db="UniProtKB">
        <authorList>
            <consortium name="EnsemblMetazoa"/>
        </authorList>
    </citation>
    <scope>IDENTIFICATION</scope>
    <source>
        <strain evidence="2">Jacobina</strain>
    </source>
</reference>
<dbReference type="EMBL" id="AJWK01017424">
    <property type="status" value="NOT_ANNOTATED_CDS"/>
    <property type="molecule type" value="Genomic_DNA"/>
</dbReference>
<dbReference type="VEuPathDB" id="VectorBase:LLOJ005499"/>
<dbReference type="EnsemblMetazoa" id="LLOJ005499-RA">
    <property type="protein sequence ID" value="LLOJ005499-PA"/>
    <property type="gene ID" value="LLOJ005499"/>
</dbReference>
<sequence length="127" mass="13921">MKTIIVLAVVVAFALGAPQAVDDSRNAQILRYETDNIGVDGYRYAFETSDGISRQEEAELKNAGTENEAFRSRLLQLGGLPMVRPTPSTSLLMRMVTNPKVLTCPKPKVCQCRERATKPPNIALNAT</sequence>
<feature type="signal peptide" evidence="1">
    <location>
        <begin position="1"/>
        <end position="16"/>
    </location>
</feature>
<evidence type="ECO:0000256" key="1">
    <source>
        <dbReference type="SAM" id="SignalP"/>
    </source>
</evidence>
<name>A0A1B0CLL2_LUTLO</name>
<keyword evidence="1" id="KW-0732">Signal</keyword>
<proteinExistence type="predicted"/>
<evidence type="ECO:0000313" key="3">
    <source>
        <dbReference type="Proteomes" id="UP000092461"/>
    </source>
</evidence>
<protein>
    <submittedName>
        <fullName evidence="2">Uncharacterized protein</fullName>
    </submittedName>
</protein>
<feature type="chain" id="PRO_5008405887" evidence="1">
    <location>
        <begin position="17"/>
        <end position="127"/>
    </location>
</feature>
<dbReference type="VEuPathDB" id="VectorBase:LLONM1_009135"/>